<protein>
    <recommendedName>
        <fullName evidence="3">Sulfatase N-terminal domain-containing protein</fullName>
    </recommendedName>
</protein>
<reference evidence="4" key="1">
    <citation type="submission" date="2018-05" db="EMBL/GenBank/DDBJ databases">
        <authorList>
            <person name="Lanie J.A."/>
            <person name="Ng W.-L."/>
            <person name="Kazmierczak K.M."/>
            <person name="Andrzejewski T.M."/>
            <person name="Davidsen T.M."/>
            <person name="Wayne K.J."/>
            <person name="Tettelin H."/>
            <person name="Glass J.I."/>
            <person name="Rusch D."/>
            <person name="Podicherti R."/>
            <person name="Tsui H.-C.T."/>
            <person name="Winkler M.E."/>
        </authorList>
    </citation>
    <scope>NUCLEOTIDE SEQUENCE</scope>
</reference>
<keyword evidence="2" id="KW-0378">Hydrolase</keyword>
<accession>A0A382I656</accession>
<dbReference type="EMBL" id="UINC01065335">
    <property type="protein sequence ID" value="SVB94885.1"/>
    <property type="molecule type" value="Genomic_DNA"/>
</dbReference>
<proteinExistence type="inferred from homology"/>
<dbReference type="Gene3D" id="3.40.720.10">
    <property type="entry name" value="Alkaline Phosphatase, subunit A"/>
    <property type="match status" value="1"/>
</dbReference>
<evidence type="ECO:0000256" key="1">
    <source>
        <dbReference type="ARBA" id="ARBA00008779"/>
    </source>
</evidence>
<sequence>MKQTYAILACLLAVFFLAVKTSFAAERPNILYLYVDDMGWGSIGPNGQVDRRAQGKPYVLTPNLDRLAAIGVNFRRGYGCTVCSPARSSQQTGFHQGYTFADRNDPNNAKKAMRTEDLTMGDVLAKAGYATGYWGKWGYGGSKDQKNPTIDNLQTLPTSHGYQFVVAELHHVRAHTFFQPTLWNAPARHGAKGGLELKPNSMAKYKNNKVYPNYPASQNHSNYPTVAYCDDVYAFAALDFVRKQATRYNKTDQPFFGLFAAQIPHGPFADVQKLPDWDQAYKDKPYFKKLAAQSKQWCAMVTRIDAHFGHLLAALEDPNGDGD</sequence>
<dbReference type="Pfam" id="PF00884">
    <property type="entry name" value="Sulfatase"/>
    <property type="match status" value="1"/>
</dbReference>
<feature type="non-terminal residue" evidence="4">
    <location>
        <position position="323"/>
    </location>
</feature>
<dbReference type="AlphaFoldDB" id="A0A382I656"/>
<dbReference type="InterPro" id="IPR000917">
    <property type="entry name" value="Sulfatase_N"/>
</dbReference>
<name>A0A382I656_9ZZZZ</name>
<evidence type="ECO:0000313" key="4">
    <source>
        <dbReference type="EMBL" id="SVB94885.1"/>
    </source>
</evidence>
<dbReference type="SUPFAM" id="SSF53649">
    <property type="entry name" value="Alkaline phosphatase-like"/>
    <property type="match status" value="1"/>
</dbReference>
<gene>
    <name evidence="4" type="ORF">METZ01_LOCUS247739</name>
</gene>
<dbReference type="PANTHER" id="PTHR42693:SF53">
    <property type="entry name" value="ENDO-4-O-SULFATASE"/>
    <property type="match status" value="1"/>
</dbReference>
<dbReference type="InterPro" id="IPR050738">
    <property type="entry name" value="Sulfatase"/>
</dbReference>
<evidence type="ECO:0000259" key="3">
    <source>
        <dbReference type="Pfam" id="PF00884"/>
    </source>
</evidence>
<organism evidence="4">
    <name type="scientific">marine metagenome</name>
    <dbReference type="NCBI Taxonomy" id="408172"/>
    <lineage>
        <taxon>unclassified sequences</taxon>
        <taxon>metagenomes</taxon>
        <taxon>ecological metagenomes</taxon>
    </lineage>
</organism>
<evidence type="ECO:0000256" key="2">
    <source>
        <dbReference type="ARBA" id="ARBA00022801"/>
    </source>
</evidence>
<feature type="domain" description="Sulfatase N-terminal" evidence="3">
    <location>
        <begin position="28"/>
        <end position="318"/>
    </location>
</feature>
<dbReference type="InterPro" id="IPR017850">
    <property type="entry name" value="Alkaline_phosphatase_core_sf"/>
</dbReference>
<comment type="similarity">
    <text evidence="1">Belongs to the sulfatase family.</text>
</comment>
<dbReference type="PANTHER" id="PTHR42693">
    <property type="entry name" value="ARYLSULFATASE FAMILY MEMBER"/>
    <property type="match status" value="1"/>
</dbReference>
<dbReference type="GO" id="GO:0004065">
    <property type="term" value="F:arylsulfatase activity"/>
    <property type="evidence" value="ECO:0007669"/>
    <property type="project" value="TreeGrafter"/>
</dbReference>